<dbReference type="InterPro" id="IPR029000">
    <property type="entry name" value="Cyclophilin-like_dom_sf"/>
</dbReference>
<dbReference type="GO" id="GO:0017168">
    <property type="term" value="F:5-oxoprolinase (ATP-hydrolyzing) activity"/>
    <property type="evidence" value="ECO:0007669"/>
    <property type="project" value="UniProtKB-EC"/>
</dbReference>
<evidence type="ECO:0000259" key="4">
    <source>
        <dbReference type="SMART" id="SM00796"/>
    </source>
</evidence>
<dbReference type="InterPro" id="IPR003833">
    <property type="entry name" value="CT_C_D"/>
</dbReference>
<keyword evidence="3" id="KW-0067">ATP-binding</keyword>
<name>A0ABV6CCR7_9GAMM</name>
<keyword evidence="6" id="KW-1185">Reference proteome</keyword>
<dbReference type="SMART" id="SM00796">
    <property type="entry name" value="AHS1"/>
    <property type="match status" value="1"/>
</dbReference>
<dbReference type="PANTHER" id="PTHR34698:SF2">
    <property type="entry name" value="5-OXOPROLINASE SUBUNIT B"/>
    <property type="match status" value="1"/>
</dbReference>
<comment type="caution">
    <text evidence="5">The sequence shown here is derived from an EMBL/GenBank/DDBJ whole genome shotgun (WGS) entry which is preliminary data.</text>
</comment>
<evidence type="ECO:0000313" key="6">
    <source>
        <dbReference type="Proteomes" id="UP001589758"/>
    </source>
</evidence>
<dbReference type="Gene3D" id="2.40.100.10">
    <property type="entry name" value="Cyclophilin-like"/>
    <property type="match status" value="1"/>
</dbReference>
<protein>
    <submittedName>
        <fullName evidence="5">5-oxoprolinase subunit PxpB</fullName>
        <ecNumber evidence="5">3.5.2.9</ecNumber>
    </submittedName>
</protein>
<dbReference type="RefSeq" id="WP_385877940.1">
    <property type="nucleotide sequence ID" value="NZ_JBHLXE010000108.1"/>
</dbReference>
<gene>
    <name evidence="5" type="primary">pxpB</name>
    <name evidence="5" type="ORF">ACFFIT_11945</name>
</gene>
<proteinExistence type="predicted"/>
<evidence type="ECO:0000256" key="1">
    <source>
        <dbReference type="ARBA" id="ARBA00022741"/>
    </source>
</evidence>
<dbReference type="SUPFAM" id="SSF160467">
    <property type="entry name" value="PH0987 N-terminal domain-like"/>
    <property type="match status" value="1"/>
</dbReference>
<evidence type="ECO:0000313" key="5">
    <source>
        <dbReference type="EMBL" id="MFC0180784.1"/>
    </source>
</evidence>
<dbReference type="SUPFAM" id="SSF50891">
    <property type="entry name" value="Cyclophilin-like"/>
    <property type="match status" value="1"/>
</dbReference>
<dbReference type="NCBIfam" id="TIGR00370">
    <property type="entry name" value="5-oxoprolinase subunit PxpB"/>
    <property type="match status" value="1"/>
</dbReference>
<evidence type="ECO:0000256" key="3">
    <source>
        <dbReference type="ARBA" id="ARBA00022840"/>
    </source>
</evidence>
<accession>A0ABV6CCR7</accession>
<dbReference type="Proteomes" id="UP001589758">
    <property type="component" value="Unassembled WGS sequence"/>
</dbReference>
<dbReference type="EMBL" id="JBHLXE010000108">
    <property type="protein sequence ID" value="MFC0180784.1"/>
    <property type="molecule type" value="Genomic_DNA"/>
</dbReference>
<keyword evidence="2 5" id="KW-0378">Hydrolase</keyword>
<dbReference type="Pfam" id="PF02682">
    <property type="entry name" value="CT_C_D"/>
    <property type="match status" value="1"/>
</dbReference>
<evidence type="ECO:0000256" key="2">
    <source>
        <dbReference type="ARBA" id="ARBA00022801"/>
    </source>
</evidence>
<feature type="domain" description="Carboxyltransferase" evidence="4">
    <location>
        <begin position="20"/>
        <end position="218"/>
    </location>
</feature>
<reference evidence="5 6" key="1">
    <citation type="submission" date="2024-09" db="EMBL/GenBank/DDBJ databases">
        <authorList>
            <person name="Sun Q."/>
            <person name="Mori K."/>
        </authorList>
    </citation>
    <scope>NUCLEOTIDE SEQUENCE [LARGE SCALE GENOMIC DNA]</scope>
    <source>
        <strain evidence="5 6">CCM 8545</strain>
    </source>
</reference>
<sequence length="233" mass="26011">MNNKHYTDKTLSRILLEDNVTCYPLGQRVIILEISGDISLTKQQKIWSLASLALENEEVHEVVPGMNNLSIILKTPMRYFGEIRPFFENIWSKSKSFVPEPRQIEIPVKYGGQYGPDLMDVALYTQLTPNQVIEKHSSEIYTVFFLGFKPGFPYLGGMSKAIATPRKEVPRNLVPAGSVGIGGEQTGIYPTAAPGGWQLIGQTEVALFTPHETHPTLLRPGDQLKFIPVEVLT</sequence>
<dbReference type="EC" id="3.5.2.9" evidence="5"/>
<dbReference type="InterPro" id="IPR010016">
    <property type="entry name" value="PxpB"/>
</dbReference>
<dbReference type="PANTHER" id="PTHR34698">
    <property type="entry name" value="5-OXOPROLINASE SUBUNIT B"/>
    <property type="match status" value="1"/>
</dbReference>
<organism evidence="5 6">
    <name type="scientific">Thorsellia kenyensis</name>
    <dbReference type="NCBI Taxonomy" id="1549888"/>
    <lineage>
        <taxon>Bacteria</taxon>
        <taxon>Pseudomonadati</taxon>
        <taxon>Pseudomonadota</taxon>
        <taxon>Gammaproteobacteria</taxon>
        <taxon>Enterobacterales</taxon>
        <taxon>Thorselliaceae</taxon>
        <taxon>Thorsellia</taxon>
    </lineage>
</organism>
<keyword evidence="1" id="KW-0547">Nucleotide-binding</keyword>